<feature type="domain" description="SnoaL-like" evidence="1">
    <location>
        <begin position="19"/>
        <end position="123"/>
    </location>
</feature>
<gene>
    <name evidence="2" type="ORF">BK138_26595</name>
</gene>
<dbReference type="CDD" id="cd00531">
    <property type="entry name" value="NTF2_like"/>
    <property type="match status" value="1"/>
</dbReference>
<dbReference type="EMBL" id="MRTP01000010">
    <property type="protein sequence ID" value="OMF50574.1"/>
    <property type="molecule type" value="Genomic_DNA"/>
</dbReference>
<keyword evidence="3" id="KW-1185">Reference proteome</keyword>
<comment type="caution">
    <text evidence="2">The sequence shown here is derived from an EMBL/GenBank/DDBJ whole genome shotgun (WGS) entry which is preliminary data.</text>
</comment>
<dbReference type="InterPro" id="IPR032710">
    <property type="entry name" value="NTF2-like_dom_sf"/>
</dbReference>
<evidence type="ECO:0000259" key="1">
    <source>
        <dbReference type="Pfam" id="PF12680"/>
    </source>
</evidence>
<sequence>MTEQTQSAGTSPREIIECFIRATADNAWDELADLYAPDVVIEIPFAPPGVPKRTEGREVLRERFKSVAGMRRFDNAELLALHETRDPEVVVAEWNVHGHVTETGRSFTFSYIMVVRVRNGQILSSRDYSNPIDGAEAFDRLPQLFQALTDQTSSN</sequence>
<dbReference type="SUPFAM" id="SSF54427">
    <property type="entry name" value="NTF2-like"/>
    <property type="match status" value="1"/>
</dbReference>
<dbReference type="Proteomes" id="UP000187172">
    <property type="component" value="Unassembled WGS sequence"/>
</dbReference>
<name>A0A1R1EFF8_9BACL</name>
<protein>
    <recommendedName>
        <fullName evidence="1">SnoaL-like domain-containing protein</fullName>
    </recommendedName>
</protein>
<proteinExistence type="predicted"/>
<dbReference type="STRING" id="297318.BK138_26595"/>
<evidence type="ECO:0000313" key="2">
    <source>
        <dbReference type="EMBL" id="OMF50574.1"/>
    </source>
</evidence>
<reference evidence="2 3" key="1">
    <citation type="submission" date="2016-11" db="EMBL/GenBank/DDBJ databases">
        <title>Paenibacillus species isolates.</title>
        <authorList>
            <person name="Beno S.M."/>
        </authorList>
    </citation>
    <scope>NUCLEOTIDE SEQUENCE [LARGE SCALE GENOMIC DNA]</scope>
    <source>
        <strain evidence="2 3">FSL R5-0378</strain>
    </source>
</reference>
<dbReference type="InterPro" id="IPR037401">
    <property type="entry name" value="SnoaL-like"/>
</dbReference>
<dbReference type="AlphaFoldDB" id="A0A1R1EFF8"/>
<dbReference type="Gene3D" id="3.10.450.50">
    <property type="match status" value="1"/>
</dbReference>
<evidence type="ECO:0000313" key="3">
    <source>
        <dbReference type="Proteomes" id="UP000187172"/>
    </source>
</evidence>
<dbReference type="Pfam" id="PF12680">
    <property type="entry name" value="SnoaL_2"/>
    <property type="match status" value="1"/>
</dbReference>
<accession>A0A1R1EFF8</accession>
<organism evidence="2 3">
    <name type="scientific">Paenibacillus rhizosphaerae</name>
    <dbReference type="NCBI Taxonomy" id="297318"/>
    <lineage>
        <taxon>Bacteria</taxon>
        <taxon>Bacillati</taxon>
        <taxon>Bacillota</taxon>
        <taxon>Bacilli</taxon>
        <taxon>Bacillales</taxon>
        <taxon>Paenibacillaceae</taxon>
        <taxon>Paenibacillus</taxon>
    </lineage>
</organism>